<dbReference type="GO" id="GO:0000132">
    <property type="term" value="P:establishment of mitotic spindle orientation"/>
    <property type="evidence" value="ECO:0007669"/>
    <property type="project" value="TreeGrafter"/>
</dbReference>
<dbReference type="EMBL" id="CP048997">
    <property type="protein sequence ID" value="QID82807.1"/>
    <property type="molecule type" value="Genomic_DNA"/>
</dbReference>
<protein>
    <recommendedName>
        <fullName evidence="8">CAP-Gly domain-containing protein</fullName>
    </recommendedName>
</protein>
<dbReference type="InterPro" id="IPR036859">
    <property type="entry name" value="CAP-Gly_dom_sf"/>
</dbReference>
<keyword evidence="2" id="KW-0963">Cytoplasm</keyword>
<evidence type="ECO:0000313" key="9">
    <source>
        <dbReference type="EMBL" id="QID82807.1"/>
    </source>
</evidence>
<dbReference type="GO" id="GO:0005874">
    <property type="term" value="C:microtubule"/>
    <property type="evidence" value="ECO:0007669"/>
    <property type="project" value="UniProtKB-KW"/>
</dbReference>
<dbReference type="GO" id="GO:0000743">
    <property type="term" value="P:nuclear migration involved in conjugation with cellular fusion"/>
    <property type="evidence" value="ECO:0007669"/>
    <property type="project" value="TreeGrafter"/>
</dbReference>
<keyword evidence="4" id="KW-0243">Dynein</keyword>
<gene>
    <name evidence="9" type="ORF">GRS66_005239</name>
</gene>
<sequence length="868" mass="100323">MRNAGVQVDTNMQNISLQDTVLVNEMKGRVKFIGETQFAKGIWYGIELDKPLGKNDGSVNGIRYFDIDLKKANSNGGYYGLFCKKDTLQFYKPDDDEHSLLNSNAAQETIKNLQVKCESLASKLNKIKIENHELKTSVEKLSTNETVLLSKISRLDKLVKELKVENGNMKTHLDNFNHLLDASDSVMAPDLDKGTLLERSHLLQGILDQTKLSYDKAMKVQEDLLEENTQLLEENAVLSKKISDLGLQLQQTNNTIGDLALQIEAQSKSSNIVDKLTNDNIQLTSNIKALNNELEELQAKEKLDENLRITYEQLEQELRLQLSNLQSALENEKEIADTYIEENSRLKASLESIEAKTSHKFQSLEVKVNTLQEELYQNKLLKKFYQIYEPFAQLHLAALSSQLQYLAEVIESENFGKLENIEIHIILKVLSSISYALHIYTIKNTPDHLETTLQCFKVNIAPISMWLSEFLQRKFSSKQETAISICQFLEDNKFLDKDVTLILKILHPILETTVPKLLAFLRTNSNFNDNDTLCLIGSLYEKSLSLIARIDKLIGKEEISKQDNRLFLYLSCDITLSSILTTLFSDALFLRQDYKRISSLKKLEVFFQGIESLLENITIFPEQPSQQTSDSESQCNIKEGNFSNSLLSDRLNEENIRLKEVLVQKENMLTELETKIKIIIGRDLERKTLEENIKTLKVELNNKNEENCGKTEILNKLKEENFNLVNRLKNMELKLYQIKDNNTLNKIYLDREKVDRVNLVSEIMELRETIRRQIKEQKRVSIDFSWLDELPAVENKQPFKEHINHSLDTLGIEMFNFVSTSRILDLNLDQPLAEDELWHERDHSYISYLKRKRKNIRLKSQNVVTYYK</sequence>
<dbReference type="InterPro" id="IPR000938">
    <property type="entry name" value="CAP-Gly_domain"/>
</dbReference>
<dbReference type="FunFam" id="2.30.30.190:FF:000023">
    <property type="entry name" value="Nip100p"/>
    <property type="match status" value="1"/>
</dbReference>
<evidence type="ECO:0000256" key="7">
    <source>
        <dbReference type="SAM" id="Coils"/>
    </source>
</evidence>
<reference evidence="9 10" key="1">
    <citation type="journal article" date="2019" name="BMC Genomics">
        <title>Chromosome level assembly and comparative genome analysis confirm lager-brewing yeasts originated from a single hybridization.</title>
        <authorList>
            <person name="Salazar A.N."/>
            <person name="Gorter de Vries A.R."/>
            <person name="van den Broek M."/>
            <person name="Brouwers N."/>
            <person name="de la Torre Cortes P."/>
            <person name="Kuijpers N.G.A."/>
            <person name="Daran J.G."/>
            <person name="Abeel T."/>
        </authorList>
    </citation>
    <scope>NUCLEOTIDE SEQUENCE [LARGE SCALE GENOMIC DNA]</scope>
    <source>
        <strain evidence="9 10">CBS 1483</strain>
    </source>
</reference>
<evidence type="ECO:0000256" key="1">
    <source>
        <dbReference type="ARBA" id="ARBA00004186"/>
    </source>
</evidence>
<dbReference type="AlphaFoldDB" id="A0A6C1E219"/>
<dbReference type="GO" id="GO:0005819">
    <property type="term" value="C:spindle"/>
    <property type="evidence" value="ECO:0007669"/>
    <property type="project" value="UniProtKB-SubCell"/>
</dbReference>
<feature type="coiled-coil region" evidence="7">
    <location>
        <begin position="214"/>
        <end position="241"/>
    </location>
</feature>
<keyword evidence="3" id="KW-0493">Microtubule</keyword>
<dbReference type="GO" id="GO:0005816">
    <property type="term" value="C:spindle pole body"/>
    <property type="evidence" value="ECO:0007669"/>
    <property type="project" value="TreeGrafter"/>
</dbReference>
<keyword evidence="5 7" id="KW-0175">Coiled coil</keyword>
<organism evidence="9 10">
    <name type="scientific">Saccharomyces pastorianus</name>
    <name type="common">Lager yeast</name>
    <name type="synonym">Saccharomyces cerevisiae x Saccharomyces eubayanus</name>
    <dbReference type="NCBI Taxonomy" id="27292"/>
    <lineage>
        <taxon>Eukaryota</taxon>
        <taxon>Fungi</taxon>
        <taxon>Dikarya</taxon>
        <taxon>Ascomycota</taxon>
        <taxon>Saccharomycotina</taxon>
        <taxon>Saccharomycetes</taxon>
        <taxon>Saccharomycetales</taxon>
        <taxon>Saccharomycetaceae</taxon>
        <taxon>Saccharomyces</taxon>
    </lineage>
</organism>
<dbReference type="OrthoDB" id="2130750at2759"/>
<evidence type="ECO:0000256" key="5">
    <source>
        <dbReference type="ARBA" id="ARBA00023054"/>
    </source>
</evidence>
<dbReference type="PANTHER" id="PTHR18916:SF6">
    <property type="entry name" value="DYNACTIN SUBUNIT 1"/>
    <property type="match status" value="1"/>
</dbReference>
<name>A0A6C1E219_SACPS</name>
<evidence type="ECO:0000256" key="3">
    <source>
        <dbReference type="ARBA" id="ARBA00022701"/>
    </source>
</evidence>
<keyword evidence="6" id="KW-0206">Cytoskeleton</keyword>
<dbReference type="SMART" id="SM01052">
    <property type="entry name" value="CAP_GLY"/>
    <property type="match status" value="1"/>
</dbReference>
<dbReference type="Gene3D" id="2.30.30.190">
    <property type="entry name" value="CAP Gly-rich-like domain"/>
    <property type="match status" value="1"/>
</dbReference>
<evidence type="ECO:0000256" key="6">
    <source>
        <dbReference type="ARBA" id="ARBA00023212"/>
    </source>
</evidence>
<evidence type="ECO:0000259" key="8">
    <source>
        <dbReference type="PROSITE" id="PS50245"/>
    </source>
</evidence>
<evidence type="ECO:0000256" key="4">
    <source>
        <dbReference type="ARBA" id="ARBA00023017"/>
    </source>
</evidence>
<dbReference type="PANTHER" id="PTHR18916">
    <property type="entry name" value="DYNACTIN 1-RELATED MICROTUBULE-BINDING"/>
    <property type="match status" value="1"/>
</dbReference>
<keyword evidence="10" id="KW-1185">Reference proteome</keyword>
<feature type="coiled-coil region" evidence="7">
    <location>
        <begin position="648"/>
        <end position="776"/>
    </location>
</feature>
<evidence type="ECO:0000256" key="2">
    <source>
        <dbReference type="ARBA" id="ARBA00022490"/>
    </source>
</evidence>
<dbReference type="Proteomes" id="UP000501346">
    <property type="component" value="Chromosome ScXVI"/>
</dbReference>
<feature type="coiled-coil region" evidence="7">
    <location>
        <begin position="273"/>
        <end position="356"/>
    </location>
</feature>
<dbReference type="PROSITE" id="PS00845">
    <property type="entry name" value="CAP_GLY_1"/>
    <property type="match status" value="1"/>
</dbReference>
<dbReference type="SUPFAM" id="SSF74924">
    <property type="entry name" value="Cap-Gly domain"/>
    <property type="match status" value="1"/>
</dbReference>
<dbReference type="Pfam" id="PF01302">
    <property type="entry name" value="CAP_GLY"/>
    <property type="match status" value="1"/>
</dbReference>
<evidence type="ECO:0000313" key="10">
    <source>
        <dbReference type="Proteomes" id="UP000501346"/>
    </source>
</evidence>
<dbReference type="GO" id="GO:0030286">
    <property type="term" value="C:dynein complex"/>
    <property type="evidence" value="ECO:0007669"/>
    <property type="project" value="UniProtKB-KW"/>
</dbReference>
<proteinExistence type="predicted"/>
<feature type="domain" description="CAP-Gly" evidence="8">
    <location>
        <begin position="34"/>
        <end position="84"/>
    </location>
</feature>
<comment type="subcellular location">
    <subcellularLocation>
        <location evidence="1">Cytoplasm</location>
        <location evidence="1">Cytoskeleton</location>
        <location evidence="1">Spindle</location>
    </subcellularLocation>
</comment>
<dbReference type="PROSITE" id="PS50245">
    <property type="entry name" value="CAP_GLY_2"/>
    <property type="match status" value="1"/>
</dbReference>
<accession>A0A6C1E219</accession>
<dbReference type="GO" id="GO:0051286">
    <property type="term" value="C:cell tip"/>
    <property type="evidence" value="ECO:0007669"/>
    <property type="project" value="TreeGrafter"/>
</dbReference>
<feature type="coiled-coil region" evidence="7">
    <location>
        <begin position="103"/>
        <end position="144"/>
    </location>
</feature>